<dbReference type="SUPFAM" id="SSF50494">
    <property type="entry name" value="Trypsin-like serine proteases"/>
    <property type="match status" value="1"/>
</dbReference>
<dbReference type="InterPro" id="IPR009003">
    <property type="entry name" value="Peptidase_S1_PA"/>
</dbReference>
<organism evidence="1 2">
    <name type="scientific">Saccharothrix variisporea</name>
    <dbReference type="NCBI Taxonomy" id="543527"/>
    <lineage>
        <taxon>Bacteria</taxon>
        <taxon>Bacillati</taxon>
        <taxon>Actinomycetota</taxon>
        <taxon>Actinomycetes</taxon>
        <taxon>Pseudonocardiales</taxon>
        <taxon>Pseudonocardiaceae</taxon>
        <taxon>Saccharothrix</taxon>
    </lineage>
</organism>
<evidence type="ECO:0000313" key="1">
    <source>
        <dbReference type="EMBL" id="RKT67535.1"/>
    </source>
</evidence>
<protein>
    <submittedName>
        <fullName evidence="1">Trypsin-like peptidase</fullName>
    </submittedName>
</protein>
<dbReference type="InterPro" id="IPR043504">
    <property type="entry name" value="Peptidase_S1_PA_chymotrypsin"/>
</dbReference>
<accession>A0A495X2R3</accession>
<keyword evidence="2" id="KW-1185">Reference proteome</keyword>
<comment type="caution">
    <text evidence="1">The sequence shown here is derived from an EMBL/GenBank/DDBJ whole genome shotgun (WGS) entry which is preliminary data.</text>
</comment>
<evidence type="ECO:0000313" key="2">
    <source>
        <dbReference type="Proteomes" id="UP000272729"/>
    </source>
</evidence>
<sequence length="345" mass="37166">MIEEALRLTDNLDELTEYVRDNGQELLATAIHTRAVTGPRVDLDAPEFREQDRMVDRGARALEKLRTAGSAADLTDDEADGLEAIVNLALRPALLMRDGAFEPPKVPWQGLTAYRAGIEEASRQVGRIQWANPTPDGPPYLGTGFLVGEDVLMTNGHVAELMCDPGGGYEPGSSTVDFTDDPDAGGSTRVDIVSLVGVHPGYPPRPDLAVFKVDRQSPYLAGGVGNFEVRENPPDSLVGRVVYAMGYPAFDPRNDPAAMKRVFSDIYNVKRLQPGGVMSYSPELGTVFHDCSTLGGNSGSCLVDLETNQVLGLHFGGVYLKHNTAVALWALRDDPLLAKAGVEFG</sequence>
<dbReference type="Gene3D" id="2.40.10.10">
    <property type="entry name" value="Trypsin-like serine proteases"/>
    <property type="match status" value="2"/>
</dbReference>
<name>A0A495X2R3_9PSEU</name>
<dbReference type="Proteomes" id="UP000272729">
    <property type="component" value="Unassembled WGS sequence"/>
</dbReference>
<reference evidence="1 2" key="1">
    <citation type="submission" date="2018-10" db="EMBL/GenBank/DDBJ databases">
        <title>Sequencing the genomes of 1000 actinobacteria strains.</title>
        <authorList>
            <person name="Klenk H.-P."/>
        </authorList>
    </citation>
    <scope>NUCLEOTIDE SEQUENCE [LARGE SCALE GENOMIC DNA]</scope>
    <source>
        <strain evidence="1 2">DSM 43911</strain>
    </source>
</reference>
<proteinExistence type="predicted"/>
<dbReference type="AlphaFoldDB" id="A0A495X2R3"/>
<gene>
    <name evidence="1" type="ORF">DFJ66_0710</name>
</gene>
<dbReference type="Pfam" id="PF13365">
    <property type="entry name" value="Trypsin_2"/>
    <property type="match status" value="1"/>
</dbReference>
<dbReference type="EMBL" id="RBXR01000001">
    <property type="protein sequence ID" value="RKT67535.1"/>
    <property type="molecule type" value="Genomic_DNA"/>
</dbReference>